<keyword evidence="1 3" id="KW-0807">Transducer</keyword>
<evidence type="ECO:0000256" key="1">
    <source>
        <dbReference type="ARBA" id="ARBA00023224"/>
    </source>
</evidence>
<dbReference type="InterPro" id="IPR004089">
    <property type="entry name" value="MCPsignal_dom"/>
</dbReference>
<sequence>MFRMFKSKGKIVETKNIQSNNFNKKLLKAIQSIREGQVTYLDIDEKSQETLEIAKEWNALVDALCAERRNTVLGVNNLLIEITKMDSIKDMLSCVRQQSQSMTTIAASTEQMAASVDDVSSWANKATEYAEKAVTVATEGADTIVNAFSFVEESFVSIDQIDSQMHGVQERTKKIGEVIDIIKRIAEQTNLLALNATIEAARAGDQGRGFAVVADEVRRLSEDTKSSIKVIQDNINKLQEETHRAVENIENASQRLLSGKNMVTGAVGSIEEIRQAITMIKDDMLHIAGDNDEQSAASEEIASEVSTVAAETEKLLQECVDTGKNVFLLSQSINNIRMELANNTFCLQEQDILDICIADHLLWRWRVYNMLLSYEQIDSKMVNTHHECRLGKWYYTTGMQMFKDNRTFIDLEKPHADLHKFAKEAATAYENSNMRAAEKALEQMEVCSRKVVDGLRILKEMKA</sequence>
<dbReference type="SMART" id="SM00283">
    <property type="entry name" value="MA"/>
    <property type="match status" value="1"/>
</dbReference>
<evidence type="ECO:0000313" key="6">
    <source>
        <dbReference type="EMBL" id="TCP59898.1"/>
    </source>
</evidence>
<evidence type="ECO:0000259" key="5">
    <source>
        <dbReference type="PROSITE" id="PS50111"/>
    </source>
</evidence>
<evidence type="ECO:0000256" key="2">
    <source>
        <dbReference type="ARBA" id="ARBA00029447"/>
    </source>
</evidence>
<dbReference type="GO" id="GO:0004888">
    <property type="term" value="F:transmembrane signaling receptor activity"/>
    <property type="evidence" value="ECO:0007669"/>
    <property type="project" value="InterPro"/>
</dbReference>
<reference evidence="6 7" key="1">
    <citation type="submission" date="2019-03" db="EMBL/GenBank/DDBJ databases">
        <title>Genomic Encyclopedia of Type Strains, Phase IV (KMG-IV): sequencing the most valuable type-strain genomes for metagenomic binning, comparative biology and taxonomic classification.</title>
        <authorList>
            <person name="Goeker M."/>
        </authorList>
    </citation>
    <scope>NUCLEOTIDE SEQUENCE [LARGE SCALE GENOMIC DNA]</scope>
    <source>
        <strain evidence="6 7">DSM 11170</strain>
    </source>
</reference>
<dbReference type="PROSITE" id="PS50111">
    <property type="entry name" value="CHEMOTAXIS_TRANSDUC_2"/>
    <property type="match status" value="1"/>
</dbReference>
<dbReference type="Pfam" id="PF13682">
    <property type="entry name" value="CZB"/>
    <property type="match status" value="1"/>
</dbReference>
<dbReference type="Pfam" id="PF00015">
    <property type="entry name" value="MCPsignal"/>
    <property type="match status" value="1"/>
</dbReference>
<feature type="coiled-coil region" evidence="4">
    <location>
        <begin position="221"/>
        <end position="255"/>
    </location>
</feature>
<evidence type="ECO:0000313" key="7">
    <source>
        <dbReference type="Proteomes" id="UP000294813"/>
    </source>
</evidence>
<feature type="domain" description="Methyl-accepting transducer" evidence="5">
    <location>
        <begin position="87"/>
        <end position="309"/>
    </location>
</feature>
<gene>
    <name evidence="6" type="ORF">EDD73_1458</name>
</gene>
<dbReference type="Gene3D" id="1.20.120.30">
    <property type="entry name" value="Aspartate receptor, ligand-binding domain"/>
    <property type="match status" value="1"/>
</dbReference>
<dbReference type="GO" id="GO:0006935">
    <property type="term" value="P:chemotaxis"/>
    <property type="evidence" value="ECO:0007669"/>
    <property type="project" value="InterPro"/>
</dbReference>
<dbReference type="AlphaFoldDB" id="A0A4R2RCC8"/>
<comment type="caution">
    <text evidence="6">The sequence shown here is derived from an EMBL/GenBank/DDBJ whole genome shotgun (WGS) entry which is preliminary data.</text>
</comment>
<dbReference type="InterPro" id="IPR004090">
    <property type="entry name" value="Chemotax_Me-accpt_rcpt"/>
</dbReference>
<dbReference type="PRINTS" id="PR00260">
    <property type="entry name" value="CHEMTRNSDUCR"/>
</dbReference>
<accession>A0A4R2RCC8</accession>
<evidence type="ECO:0000256" key="4">
    <source>
        <dbReference type="SAM" id="Coils"/>
    </source>
</evidence>
<dbReference type="CDD" id="cd11386">
    <property type="entry name" value="MCP_signal"/>
    <property type="match status" value="1"/>
</dbReference>
<dbReference type="InterPro" id="IPR025991">
    <property type="entry name" value="Chemoreceptor_zinc-bind_dom"/>
</dbReference>
<dbReference type="PANTHER" id="PTHR32089:SF112">
    <property type="entry name" value="LYSOZYME-LIKE PROTEIN-RELATED"/>
    <property type="match status" value="1"/>
</dbReference>
<organism evidence="6 7">
    <name type="scientific">Heliophilum fasciatum</name>
    <dbReference type="NCBI Taxonomy" id="35700"/>
    <lineage>
        <taxon>Bacteria</taxon>
        <taxon>Bacillati</taxon>
        <taxon>Bacillota</taxon>
        <taxon>Clostridia</taxon>
        <taxon>Eubacteriales</taxon>
        <taxon>Heliobacteriaceae</taxon>
        <taxon>Heliophilum</taxon>
    </lineage>
</organism>
<dbReference type="GO" id="GO:0016020">
    <property type="term" value="C:membrane"/>
    <property type="evidence" value="ECO:0007669"/>
    <property type="project" value="InterPro"/>
</dbReference>
<dbReference type="SUPFAM" id="SSF58104">
    <property type="entry name" value="Methyl-accepting chemotaxis protein (MCP) signaling domain"/>
    <property type="match status" value="1"/>
</dbReference>
<keyword evidence="7" id="KW-1185">Reference proteome</keyword>
<comment type="similarity">
    <text evidence="2">Belongs to the methyl-accepting chemotaxis (MCP) protein family.</text>
</comment>
<dbReference type="GO" id="GO:0007165">
    <property type="term" value="P:signal transduction"/>
    <property type="evidence" value="ECO:0007669"/>
    <property type="project" value="UniProtKB-KW"/>
</dbReference>
<protein>
    <submittedName>
        <fullName evidence="6">Methyl-accepting chemotaxis protein</fullName>
    </submittedName>
</protein>
<keyword evidence="4" id="KW-0175">Coiled coil</keyword>
<dbReference type="PANTHER" id="PTHR32089">
    <property type="entry name" value="METHYL-ACCEPTING CHEMOTAXIS PROTEIN MCPB"/>
    <property type="match status" value="1"/>
</dbReference>
<proteinExistence type="inferred from homology"/>
<dbReference type="Gene3D" id="1.10.287.950">
    <property type="entry name" value="Methyl-accepting chemotaxis protein"/>
    <property type="match status" value="1"/>
</dbReference>
<dbReference type="EMBL" id="SLXT01000045">
    <property type="protein sequence ID" value="TCP59898.1"/>
    <property type="molecule type" value="Genomic_DNA"/>
</dbReference>
<evidence type="ECO:0000256" key="3">
    <source>
        <dbReference type="PROSITE-ProRule" id="PRU00284"/>
    </source>
</evidence>
<dbReference type="Proteomes" id="UP000294813">
    <property type="component" value="Unassembled WGS sequence"/>
</dbReference>
<name>A0A4R2RCC8_9FIRM</name>